<comment type="caution">
    <text evidence="2">The sequence shown here is derived from an EMBL/GenBank/DDBJ whole genome shotgun (WGS) entry which is preliminary data.</text>
</comment>
<name>A0A4Z0JQ82_9LACO</name>
<dbReference type="RefSeq" id="WP_135371672.1">
    <property type="nucleotide sequence ID" value="NZ_RKLY01000007.1"/>
</dbReference>
<accession>A0A4Z0JQ82</accession>
<dbReference type="NCBIfam" id="NF047353">
    <property type="entry name" value="tube_lmo2291"/>
    <property type="match status" value="1"/>
</dbReference>
<dbReference type="OrthoDB" id="2043960at2"/>
<dbReference type="AlphaFoldDB" id="A0A4Z0JQ82"/>
<evidence type="ECO:0000256" key="1">
    <source>
        <dbReference type="SAM" id="MobiDB-lite"/>
    </source>
</evidence>
<protein>
    <submittedName>
        <fullName evidence="2">Capsid protein</fullName>
    </submittedName>
</protein>
<gene>
    <name evidence="2" type="ORF">EGT49_03805</name>
</gene>
<feature type="region of interest" description="Disordered" evidence="1">
    <location>
        <begin position="152"/>
        <end position="186"/>
    </location>
</feature>
<keyword evidence="3" id="KW-1185">Reference proteome</keyword>
<dbReference type="EMBL" id="RKLY01000007">
    <property type="protein sequence ID" value="TGD24074.1"/>
    <property type="molecule type" value="Genomic_DNA"/>
</dbReference>
<proteinExistence type="predicted"/>
<organism evidence="2 3">
    <name type="scientific">Companilactobacillus suantsaicola</name>
    <dbReference type="NCBI Taxonomy" id="2487723"/>
    <lineage>
        <taxon>Bacteria</taxon>
        <taxon>Bacillati</taxon>
        <taxon>Bacillota</taxon>
        <taxon>Bacilli</taxon>
        <taxon>Lactobacillales</taxon>
        <taxon>Lactobacillaceae</taxon>
        <taxon>Companilactobacillus</taxon>
    </lineage>
</organism>
<dbReference type="Proteomes" id="UP000298021">
    <property type="component" value="Unassembled WGS sequence"/>
</dbReference>
<reference evidence="2 3" key="1">
    <citation type="submission" date="2018-10" db="EMBL/GenBank/DDBJ databases">
        <title>Lactobacillus sp. R7 and Lactobacillus sp. R19 isolated from fermented mustard green product of Taiwan.</title>
        <authorList>
            <person name="Lin S.-T."/>
        </authorList>
    </citation>
    <scope>NUCLEOTIDE SEQUENCE [LARGE SCALE GENOMIC DNA]</scope>
    <source>
        <strain evidence="2 3">BCRC 81127</strain>
    </source>
</reference>
<sequence>MPTKTLTRPENWVNKFEVDLNGGQDPSTDAEKAQWAEISQGLQTATPAANETADTQSFWNDKGFSETDVTGKRVTFAMTFQRVVGDEAQDYIASKFLSMGDSLRTLFRWIDQAGNTVIANATMTAIVPFGGNANARQTMSVTFSLNGVPVLGTGGKNNDDGDGENGTTSGSSQALGDKTASGDTGK</sequence>
<evidence type="ECO:0000313" key="3">
    <source>
        <dbReference type="Proteomes" id="UP000298021"/>
    </source>
</evidence>
<evidence type="ECO:0000313" key="2">
    <source>
        <dbReference type="EMBL" id="TGD24074.1"/>
    </source>
</evidence>